<name>A0ACB6V208_9ASCO</name>
<accession>A0ACB6V208</accession>
<sequence length="553" mass="61717">MIDGSELRAGSGELIKVQPAEFNNDNSSAAEKSGTSDAPALNGQKKHRLQKHYEKLNHKLADWGDDDNLAGNSTTSKRWEKTVILKNVFTTAELAEDPLAASEIREDIIAGCEEGAGPVSSAVLFEHDPAGVVSVKFEDRDDALRCIELMNGRFFAGHRLTAKIYDGRERFQRKKKNTEDPADTDEGKRLEEFGDWLEKEGCPLGNPANYPFATIEPEEARVIVPSPRFDKLCDIYKPASKVPAHITVYDIAGLTKGASQGEGLGNAFLSNIRAVDAIFQVVRCFDDAEIIHIEGDVNPVRDLQIILDELRIKDMEFVKKHLEGVEKVVKRGGQSLEVKNKKDEAAFIDRLLKYLEEGKRVSNGTWTTKEVEIINSMFLLTAKPCIYLVNLSERDYIRKKNKHLLSIKQWVDANSPGDLIIPFSVCLEERLSHMKTDEEREEELKKLGVQSALPKIITTMRSALHLCSFFTSGADEVREWTIREGTKAPQAAGVIHNDLMNTFILAQVTKFEDLVELGDDNAVKANGKLLQKGKEYVVEDGDIIYFRAGAGKN</sequence>
<dbReference type="EMBL" id="QVQA01000129">
    <property type="protein sequence ID" value="KAF5095298.1"/>
    <property type="molecule type" value="Genomic_DNA"/>
</dbReference>
<reference evidence="1 2" key="1">
    <citation type="journal article" date="2020" name="Front. Microbiol.">
        <title>Phenotypic and Genetic Characterization of the Cheese Ripening Yeast Geotrichum candidum.</title>
        <authorList>
            <person name="Perkins V."/>
            <person name="Vignola S."/>
            <person name="Lessard M.H."/>
            <person name="Plante P.L."/>
            <person name="Corbeil J."/>
            <person name="Dugat-Bony E."/>
            <person name="Frenette M."/>
            <person name="Labrie S."/>
        </authorList>
    </citation>
    <scope>NUCLEOTIDE SEQUENCE [LARGE SCALE GENOMIC DNA]</scope>
    <source>
        <strain evidence="1 2">LMA-1147</strain>
    </source>
</reference>
<protein>
    <submittedName>
        <fullName evidence="1">Uncharacterized protein</fullName>
    </submittedName>
</protein>
<evidence type="ECO:0000313" key="2">
    <source>
        <dbReference type="Proteomes" id="UP000744676"/>
    </source>
</evidence>
<dbReference type="Proteomes" id="UP000744676">
    <property type="component" value="Unassembled WGS sequence"/>
</dbReference>
<organism evidence="1 2">
    <name type="scientific">Geotrichum galactomycetum</name>
    <dbReference type="NCBI Taxonomy" id="27317"/>
    <lineage>
        <taxon>Eukaryota</taxon>
        <taxon>Fungi</taxon>
        <taxon>Dikarya</taxon>
        <taxon>Ascomycota</taxon>
        <taxon>Saccharomycotina</taxon>
        <taxon>Dipodascomycetes</taxon>
        <taxon>Dipodascales</taxon>
        <taxon>Dipodascaceae</taxon>
        <taxon>Geotrichum</taxon>
    </lineage>
</organism>
<proteinExistence type="predicted"/>
<comment type="caution">
    <text evidence="1">The sequence shown here is derived from an EMBL/GenBank/DDBJ whole genome shotgun (WGS) entry which is preliminary data.</text>
</comment>
<keyword evidence="2" id="KW-1185">Reference proteome</keyword>
<evidence type="ECO:0000313" key="1">
    <source>
        <dbReference type="EMBL" id="KAF5095298.1"/>
    </source>
</evidence>
<gene>
    <name evidence="1" type="ORF">D0Z00_003211</name>
</gene>